<dbReference type="AlphaFoldDB" id="A0A7X0F974"/>
<protein>
    <submittedName>
        <fullName evidence="2">Putative transglutaminase-like cysteine proteinase</fullName>
    </submittedName>
</protein>
<feature type="chain" id="PRO_5031037591" evidence="1">
    <location>
        <begin position="34"/>
        <end position="209"/>
    </location>
</feature>
<evidence type="ECO:0000256" key="1">
    <source>
        <dbReference type="SAM" id="SignalP"/>
    </source>
</evidence>
<dbReference type="PANTHER" id="PTHR39327">
    <property type="match status" value="1"/>
</dbReference>
<accession>A0A7X0F974</accession>
<name>A0A7X0F974_9HYPH</name>
<sequence>MISAAGVRCAAGRTGVFLGLLAGAFLSAGAAFAASEPMVTGGLTSQPIGHYDFCRLNPRECSIKQRDTGPEQMTGALWRKMVAVNVATNAAIKPMNDIDIYGRDEVWTYPANGEGDCEDYVLEKRRTLSQEGVSLANLLITVVRKPDGEGHAVLTVRTSKGDFVLDNLTDTVRQWDETGYRYLKRQSSENTGRWVSIREGQESMVGSVK</sequence>
<dbReference type="InterPro" id="IPR010319">
    <property type="entry name" value="Transglutaminase-like_Cys_pept"/>
</dbReference>
<dbReference type="Gene3D" id="3.10.620.30">
    <property type="match status" value="1"/>
</dbReference>
<dbReference type="Pfam" id="PF06035">
    <property type="entry name" value="Peptidase_C93"/>
    <property type="match status" value="1"/>
</dbReference>
<proteinExistence type="predicted"/>
<gene>
    <name evidence="2" type="ORF">GGR00_003187</name>
</gene>
<dbReference type="Proteomes" id="UP000536262">
    <property type="component" value="Unassembled WGS sequence"/>
</dbReference>
<comment type="caution">
    <text evidence="2">The sequence shown here is derived from an EMBL/GenBank/DDBJ whole genome shotgun (WGS) entry which is preliminary data.</text>
</comment>
<feature type="signal peptide" evidence="1">
    <location>
        <begin position="1"/>
        <end position="33"/>
    </location>
</feature>
<reference evidence="2 3" key="1">
    <citation type="submission" date="2020-08" db="EMBL/GenBank/DDBJ databases">
        <title>Genomic Encyclopedia of Type Strains, Phase IV (KMG-IV): sequencing the most valuable type-strain genomes for metagenomic binning, comparative biology and taxonomic classification.</title>
        <authorList>
            <person name="Goeker M."/>
        </authorList>
    </citation>
    <scope>NUCLEOTIDE SEQUENCE [LARGE SCALE GENOMIC DNA]</scope>
    <source>
        <strain evidence="2 3">DSM 7051</strain>
    </source>
</reference>
<organism evidence="2 3">
    <name type="scientific">Aminobacter aganoensis</name>
    <dbReference type="NCBI Taxonomy" id="83264"/>
    <lineage>
        <taxon>Bacteria</taxon>
        <taxon>Pseudomonadati</taxon>
        <taxon>Pseudomonadota</taxon>
        <taxon>Alphaproteobacteria</taxon>
        <taxon>Hyphomicrobiales</taxon>
        <taxon>Phyllobacteriaceae</taxon>
        <taxon>Aminobacter</taxon>
    </lineage>
</organism>
<keyword evidence="1" id="KW-0732">Signal</keyword>
<dbReference type="EMBL" id="JACHOU010000007">
    <property type="protein sequence ID" value="MBB6355385.1"/>
    <property type="molecule type" value="Genomic_DNA"/>
</dbReference>
<evidence type="ECO:0000313" key="3">
    <source>
        <dbReference type="Proteomes" id="UP000536262"/>
    </source>
</evidence>
<dbReference type="RefSeq" id="WP_055982031.1">
    <property type="nucleotide sequence ID" value="NZ_BAABEG010000001.1"/>
</dbReference>
<evidence type="ECO:0000313" key="2">
    <source>
        <dbReference type="EMBL" id="MBB6355385.1"/>
    </source>
</evidence>
<keyword evidence="3" id="KW-1185">Reference proteome</keyword>
<dbReference type="PANTHER" id="PTHR39327:SF1">
    <property type="entry name" value="BLR5470 PROTEIN"/>
    <property type="match status" value="1"/>
</dbReference>